<protein>
    <submittedName>
        <fullName evidence="1">Uncharacterized protein</fullName>
    </submittedName>
</protein>
<evidence type="ECO:0000313" key="1">
    <source>
        <dbReference type="EMBL" id="ALA06814.1"/>
    </source>
</evidence>
<organism evidence="1 2">
    <name type="scientific">Mycobacterium phage Chadwick</name>
    <dbReference type="NCBI Taxonomy" id="1698366"/>
    <lineage>
        <taxon>Viruses</taxon>
        <taxon>Duplodnaviria</taxon>
        <taxon>Heunggongvirae</taxon>
        <taxon>Uroviricota</taxon>
        <taxon>Caudoviricetes</taxon>
        <taxon>Benedictvirus</taxon>
        <taxon>Benedictvirus chadwick</taxon>
    </lineage>
</organism>
<dbReference type="KEGG" id="vg:26634275"/>
<proteinExistence type="predicted"/>
<keyword evidence="2" id="KW-1185">Reference proteome</keyword>
<dbReference type="GeneID" id="26634275"/>
<dbReference type="RefSeq" id="YP_009207751.1">
    <property type="nucleotide sequence ID" value="NC_028897.1"/>
</dbReference>
<dbReference type="EMBL" id="KT246486">
    <property type="protein sequence ID" value="ALA06814.1"/>
    <property type="molecule type" value="Genomic_DNA"/>
</dbReference>
<sequence>MKARQQTAYIDGKLYVARGNNIVRIR</sequence>
<dbReference type="Proteomes" id="UP000203217">
    <property type="component" value="Segment"/>
</dbReference>
<reference evidence="1 2" key="1">
    <citation type="submission" date="2015-07" db="EMBL/GenBank/DDBJ databases">
        <authorList>
            <person name="Black M."/>
            <person name="Gluste F."/>
            <person name="Kahn E."/>
            <person name="Kasera S."/>
            <person name="Browstead H."/>
            <person name="Browstone C.N."/>
            <person name="Yu S."/>
            <person name="Shaffer C.D."/>
            <person name="Hafer-Weston K.A."/>
            <person name="Elgin S.C.R."/>
            <person name="Miller E.S."/>
            <person name="Bradley K.W."/>
            <person name="Asai D.J."/>
            <person name="Bowman C.A."/>
            <person name="Russell D.A."/>
            <person name="Pope W.H."/>
            <person name="Jacobs-Sera D."/>
            <person name="Hendrix R.W."/>
            <person name="Hatfull G.F."/>
        </authorList>
    </citation>
    <scope>NUCLEOTIDE SEQUENCE [LARGE SCALE GENOMIC DNA]</scope>
</reference>
<gene>
    <name evidence="1" type="ORF">SEA_CHADWICK_87</name>
</gene>
<evidence type="ECO:0000313" key="2">
    <source>
        <dbReference type="Proteomes" id="UP000203217"/>
    </source>
</evidence>
<name>A0A0K2CMZ9_9CAUD</name>
<accession>A0A0K2CMZ9</accession>